<evidence type="ECO:0000256" key="5">
    <source>
        <dbReference type="ARBA" id="ARBA00023157"/>
    </source>
</evidence>
<dbReference type="InterPro" id="IPR008255">
    <property type="entry name" value="Pyr_nucl-diS_OxRdtase_2_AS"/>
</dbReference>
<organism evidence="9 10">
    <name type="scientific">Tetraparma gracilis</name>
    <dbReference type="NCBI Taxonomy" id="2962635"/>
    <lineage>
        <taxon>Eukaryota</taxon>
        <taxon>Sar</taxon>
        <taxon>Stramenopiles</taxon>
        <taxon>Ochrophyta</taxon>
        <taxon>Bolidophyceae</taxon>
        <taxon>Parmales</taxon>
        <taxon>Triparmaceae</taxon>
        <taxon>Tetraparma</taxon>
    </lineage>
</organism>
<dbReference type="Proteomes" id="UP001165060">
    <property type="component" value="Unassembled WGS sequence"/>
</dbReference>
<feature type="compositionally biased region" description="Basic and acidic residues" evidence="7">
    <location>
        <begin position="36"/>
        <end position="59"/>
    </location>
</feature>
<evidence type="ECO:0000256" key="6">
    <source>
        <dbReference type="ARBA" id="ARBA00023284"/>
    </source>
</evidence>
<keyword evidence="6" id="KW-0676">Redox-active center</keyword>
<sequence length="485" mass="51172">YGSKPKLVKRFEKVKEEEGGGDKKEKKEARPKKAAGKPEEPNLHLASDDDLRLELDRRLSAAQEAAEEAAEDDDDDALDPAAWVPGDFPERVAIIGAGPAGLAAAIYAARAGLAPVVIAPPLGGQLQGKGVDVENYPGLPGMTGPGIVAAMREQAVQFGAKFEGVEVLSVDASRRPIVVKTNTSEVETHTVIVATGADSKWLGVPGEWELRGGGVSSCATCDGFLFKDEHVVVVGGGDTAMEDALVLARTSKKVTVVHRRGEFRASAILAERVMNHELIEVLWNKEVGEIKGKTIKIGNADAGEDVEERFVVSGVSLKDTADASAPPLDLDCAAVFVAIGHVPNTNIVDGVCDFDPKHTGYLLTRGGSTATTADGVFAAGDSADAVYRQAITSAGSGAAAALDAERYLSENGLGNEAAEFEAELLREMMGEEERGGGAGGYNAYEGGNVGAGVKEDTKVEKKEKKVKVEEVKREEEEEEEEHIEL</sequence>
<feature type="non-terminal residue" evidence="9">
    <location>
        <position position="1"/>
    </location>
</feature>
<feature type="region of interest" description="Disordered" evidence="7">
    <location>
        <begin position="1"/>
        <end position="83"/>
    </location>
</feature>
<evidence type="ECO:0000313" key="10">
    <source>
        <dbReference type="Proteomes" id="UP001165060"/>
    </source>
</evidence>
<evidence type="ECO:0000256" key="7">
    <source>
        <dbReference type="SAM" id="MobiDB-lite"/>
    </source>
</evidence>
<dbReference type="InterPro" id="IPR036188">
    <property type="entry name" value="FAD/NAD-bd_sf"/>
</dbReference>
<keyword evidence="4" id="KW-0560">Oxidoreductase</keyword>
<feature type="compositionally biased region" description="Acidic residues" evidence="7">
    <location>
        <begin position="65"/>
        <end position="78"/>
    </location>
</feature>
<dbReference type="Gene3D" id="3.50.50.60">
    <property type="entry name" value="FAD/NAD(P)-binding domain"/>
    <property type="match status" value="2"/>
</dbReference>
<feature type="compositionally biased region" description="Acidic residues" evidence="7">
    <location>
        <begin position="475"/>
        <end position="485"/>
    </location>
</feature>
<keyword evidence="3" id="KW-0274">FAD</keyword>
<evidence type="ECO:0000313" key="9">
    <source>
        <dbReference type="EMBL" id="GMI32441.1"/>
    </source>
</evidence>
<name>A0ABQ6MSM7_9STRA</name>
<accession>A0ABQ6MSM7</accession>
<proteinExistence type="inferred from homology"/>
<evidence type="ECO:0000259" key="8">
    <source>
        <dbReference type="Pfam" id="PF07992"/>
    </source>
</evidence>
<dbReference type="EMBL" id="BRYB01004514">
    <property type="protein sequence ID" value="GMI32441.1"/>
    <property type="molecule type" value="Genomic_DNA"/>
</dbReference>
<evidence type="ECO:0000256" key="1">
    <source>
        <dbReference type="ARBA" id="ARBA00009333"/>
    </source>
</evidence>
<evidence type="ECO:0000256" key="3">
    <source>
        <dbReference type="ARBA" id="ARBA00022827"/>
    </source>
</evidence>
<evidence type="ECO:0000256" key="4">
    <source>
        <dbReference type="ARBA" id="ARBA00023002"/>
    </source>
</evidence>
<keyword evidence="2" id="KW-0285">Flavoprotein</keyword>
<reference evidence="9 10" key="1">
    <citation type="journal article" date="2023" name="Commun. Biol.">
        <title>Genome analysis of Parmales, the sister group of diatoms, reveals the evolutionary specialization of diatoms from phago-mixotrophs to photoautotrophs.</title>
        <authorList>
            <person name="Ban H."/>
            <person name="Sato S."/>
            <person name="Yoshikawa S."/>
            <person name="Yamada K."/>
            <person name="Nakamura Y."/>
            <person name="Ichinomiya M."/>
            <person name="Sato N."/>
            <person name="Blanc-Mathieu R."/>
            <person name="Endo H."/>
            <person name="Kuwata A."/>
            <person name="Ogata H."/>
        </authorList>
    </citation>
    <scope>NUCLEOTIDE SEQUENCE [LARGE SCALE GENOMIC DNA]</scope>
</reference>
<keyword evidence="10" id="KW-1185">Reference proteome</keyword>
<dbReference type="SUPFAM" id="SSF51905">
    <property type="entry name" value="FAD/NAD(P)-binding domain"/>
    <property type="match status" value="1"/>
</dbReference>
<dbReference type="PRINTS" id="PR00368">
    <property type="entry name" value="FADPNR"/>
</dbReference>
<keyword evidence="5" id="KW-1015">Disulfide bond</keyword>
<comment type="caution">
    <text evidence="9">The sequence shown here is derived from an EMBL/GenBank/DDBJ whole genome shotgun (WGS) entry which is preliminary data.</text>
</comment>
<feature type="compositionally biased region" description="Basic and acidic residues" evidence="7">
    <location>
        <begin position="9"/>
        <end position="28"/>
    </location>
</feature>
<evidence type="ECO:0000256" key="2">
    <source>
        <dbReference type="ARBA" id="ARBA00022630"/>
    </source>
</evidence>
<dbReference type="PANTHER" id="PTHR48105">
    <property type="entry name" value="THIOREDOXIN REDUCTASE 1-RELATED-RELATED"/>
    <property type="match status" value="1"/>
</dbReference>
<feature type="compositionally biased region" description="Basic and acidic residues" evidence="7">
    <location>
        <begin position="453"/>
        <end position="474"/>
    </location>
</feature>
<dbReference type="PROSITE" id="PS00573">
    <property type="entry name" value="PYRIDINE_REDOX_2"/>
    <property type="match status" value="1"/>
</dbReference>
<protein>
    <recommendedName>
        <fullName evidence="8">FAD/NAD(P)-binding domain-containing protein</fullName>
    </recommendedName>
</protein>
<comment type="similarity">
    <text evidence="1">Belongs to the class-II pyridine nucleotide-disulfide oxidoreductase family.</text>
</comment>
<feature type="domain" description="FAD/NAD(P)-binding" evidence="8">
    <location>
        <begin position="91"/>
        <end position="396"/>
    </location>
</feature>
<gene>
    <name evidence="9" type="ORF">TeGR_g10151</name>
</gene>
<dbReference type="PRINTS" id="PR00469">
    <property type="entry name" value="PNDRDTASEII"/>
</dbReference>
<dbReference type="InterPro" id="IPR050097">
    <property type="entry name" value="Ferredoxin-NADP_redctase_2"/>
</dbReference>
<feature type="region of interest" description="Disordered" evidence="7">
    <location>
        <begin position="432"/>
        <end position="485"/>
    </location>
</feature>
<dbReference type="InterPro" id="IPR023753">
    <property type="entry name" value="FAD/NAD-binding_dom"/>
</dbReference>
<dbReference type="Pfam" id="PF07992">
    <property type="entry name" value="Pyr_redox_2"/>
    <property type="match status" value="1"/>
</dbReference>